<keyword evidence="2" id="KW-1185">Reference proteome</keyword>
<dbReference type="OrthoDB" id="2430122at2759"/>
<dbReference type="EMBL" id="CAJVPQ010000038">
    <property type="protein sequence ID" value="CAG8439530.1"/>
    <property type="molecule type" value="Genomic_DNA"/>
</dbReference>
<protein>
    <submittedName>
        <fullName evidence="1">13998_t:CDS:1</fullName>
    </submittedName>
</protein>
<reference evidence="1" key="1">
    <citation type="submission" date="2021-06" db="EMBL/GenBank/DDBJ databases">
        <authorList>
            <person name="Kallberg Y."/>
            <person name="Tangrot J."/>
            <person name="Rosling A."/>
        </authorList>
    </citation>
    <scope>NUCLEOTIDE SEQUENCE</scope>
    <source>
        <strain evidence="1">UK204</strain>
    </source>
</reference>
<sequence length="226" mass="26693">MDTTPTRSQYLYGPNSYPSYLNYSSNMASIQMIPNVHNDVNIGENQFSYQQNGVNNVIIQPVSSNQIPQPIQYHQFYPLPHLPPTSDYIPNNQGNINTIEPKTSYEFKFFYKPPNDFQIYDIFCRDITFGPYNDVQSNNKFVFPFQQPDDKKIYQVTCELIPHISVVQYLNKNVRNIELNFNEQPYVKFSEEHKRNLQLHLEELLIKYLAPSHMCNQNFNYYGNFM</sequence>
<evidence type="ECO:0000313" key="1">
    <source>
        <dbReference type="EMBL" id="CAG8439530.1"/>
    </source>
</evidence>
<dbReference type="AlphaFoldDB" id="A0A9N8V6Q3"/>
<name>A0A9N8V6Q3_9GLOM</name>
<gene>
    <name evidence="1" type="ORF">FCALED_LOCUS411</name>
</gene>
<proteinExistence type="predicted"/>
<organism evidence="1 2">
    <name type="scientific">Funneliformis caledonium</name>
    <dbReference type="NCBI Taxonomy" id="1117310"/>
    <lineage>
        <taxon>Eukaryota</taxon>
        <taxon>Fungi</taxon>
        <taxon>Fungi incertae sedis</taxon>
        <taxon>Mucoromycota</taxon>
        <taxon>Glomeromycotina</taxon>
        <taxon>Glomeromycetes</taxon>
        <taxon>Glomerales</taxon>
        <taxon>Glomeraceae</taxon>
        <taxon>Funneliformis</taxon>
    </lineage>
</organism>
<accession>A0A9N8V6Q3</accession>
<evidence type="ECO:0000313" key="2">
    <source>
        <dbReference type="Proteomes" id="UP000789570"/>
    </source>
</evidence>
<comment type="caution">
    <text evidence="1">The sequence shown here is derived from an EMBL/GenBank/DDBJ whole genome shotgun (WGS) entry which is preliminary data.</text>
</comment>
<dbReference type="Proteomes" id="UP000789570">
    <property type="component" value="Unassembled WGS sequence"/>
</dbReference>